<evidence type="ECO:0000259" key="4">
    <source>
        <dbReference type="PROSITE" id="PS50883"/>
    </source>
</evidence>
<dbReference type="NCBIfam" id="TIGR00254">
    <property type="entry name" value="GGDEF"/>
    <property type="match status" value="1"/>
</dbReference>
<dbReference type="SMART" id="SM00052">
    <property type="entry name" value="EAL"/>
    <property type="match status" value="1"/>
</dbReference>
<comment type="caution">
    <text evidence="6">The sequence shown here is derived from an EMBL/GenBank/DDBJ whole genome shotgun (WGS) entry which is preliminary data.</text>
</comment>
<dbReference type="GO" id="GO:0071111">
    <property type="term" value="F:cyclic-guanylate-specific phosphodiesterase activity"/>
    <property type="evidence" value="ECO:0007669"/>
    <property type="project" value="UniProtKB-EC"/>
</dbReference>
<feature type="domain" description="GGDEF" evidence="5">
    <location>
        <begin position="624"/>
        <end position="757"/>
    </location>
</feature>
<organism evidence="6 7">
    <name type="scientific">Pseudothauera rhizosphaerae</name>
    <dbReference type="NCBI Taxonomy" id="2565932"/>
    <lineage>
        <taxon>Bacteria</taxon>
        <taxon>Pseudomonadati</taxon>
        <taxon>Pseudomonadota</taxon>
        <taxon>Betaproteobacteria</taxon>
        <taxon>Rhodocyclales</taxon>
        <taxon>Zoogloeaceae</taxon>
        <taxon>Pseudothauera</taxon>
    </lineage>
</organism>
<dbReference type="InterPro" id="IPR033462">
    <property type="entry name" value="Cache_3-Cache_2"/>
</dbReference>
<dbReference type="CDD" id="cd01948">
    <property type="entry name" value="EAL"/>
    <property type="match status" value="1"/>
</dbReference>
<dbReference type="FunFam" id="3.20.20.450:FF:000001">
    <property type="entry name" value="Cyclic di-GMP phosphodiesterase yahA"/>
    <property type="match status" value="1"/>
</dbReference>
<evidence type="ECO:0000256" key="2">
    <source>
        <dbReference type="SAM" id="Phobius"/>
    </source>
</evidence>
<comment type="catalytic activity">
    <reaction evidence="1">
        <text>3',3'-c-di-GMP + H2O = 5'-phosphoguanylyl(3'-&gt;5')guanosine + H(+)</text>
        <dbReference type="Rhea" id="RHEA:24902"/>
        <dbReference type="ChEBI" id="CHEBI:15377"/>
        <dbReference type="ChEBI" id="CHEBI:15378"/>
        <dbReference type="ChEBI" id="CHEBI:58754"/>
        <dbReference type="ChEBI" id="CHEBI:58805"/>
        <dbReference type="EC" id="3.1.4.52"/>
    </reaction>
    <physiologicalReaction direction="left-to-right" evidence="1">
        <dbReference type="Rhea" id="RHEA:24903"/>
    </physiologicalReaction>
</comment>
<dbReference type="GO" id="GO:0071732">
    <property type="term" value="P:cellular response to nitric oxide"/>
    <property type="evidence" value="ECO:0007669"/>
    <property type="project" value="UniProtKB-ARBA"/>
</dbReference>
<accession>A0A4S4AJ22</accession>
<dbReference type="PROSITE" id="PS50883">
    <property type="entry name" value="EAL"/>
    <property type="match status" value="1"/>
</dbReference>
<evidence type="ECO:0000313" key="7">
    <source>
        <dbReference type="Proteomes" id="UP000307956"/>
    </source>
</evidence>
<proteinExistence type="predicted"/>
<feature type="domain" description="PAS" evidence="3">
    <location>
        <begin position="470"/>
        <end position="512"/>
    </location>
</feature>
<keyword evidence="2" id="KW-0472">Membrane</keyword>
<dbReference type="SUPFAM" id="SSF55073">
    <property type="entry name" value="Nucleotide cyclase"/>
    <property type="match status" value="1"/>
</dbReference>
<dbReference type="InterPro" id="IPR035919">
    <property type="entry name" value="EAL_sf"/>
</dbReference>
<dbReference type="OrthoDB" id="9176871at2"/>
<dbReference type="InterPro" id="IPR000014">
    <property type="entry name" value="PAS"/>
</dbReference>
<dbReference type="InterPro" id="IPR029016">
    <property type="entry name" value="GAF-like_dom_sf"/>
</dbReference>
<feature type="transmembrane region" description="Helical" evidence="2">
    <location>
        <begin position="92"/>
        <end position="115"/>
    </location>
</feature>
<dbReference type="InterPro" id="IPR029787">
    <property type="entry name" value="Nucleotide_cyclase"/>
</dbReference>
<dbReference type="Pfam" id="PF13185">
    <property type="entry name" value="GAF_2"/>
    <property type="match status" value="1"/>
</dbReference>
<dbReference type="InterPro" id="IPR052155">
    <property type="entry name" value="Biofilm_reg_signaling"/>
</dbReference>
<dbReference type="PANTHER" id="PTHR44757:SF2">
    <property type="entry name" value="BIOFILM ARCHITECTURE MAINTENANCE PROTEIN MBAA"/>
    <property type="match status" value="1"/>
</dbReference>
<dbReference type="CDD" id="cd01949">
    <property type="entry name" value="GGDEF"/>
    <property type="match status" value="1"/>
</dbReference>
<dbReference type="EMBL" id="SSOD01000013">
    <property type="protein sequence ID" value="THF59356.1"/>
    <property type="molecule type" value="Genomic_DNA"/>
</dbReference>
<dbReference type="InterPro" id="IPR035965">
    <property type="entry name" value="PAS-like_dom_sf"/>
</dbReference>
<gene>
    <name evidence="6" type="ORF">E6O51_15285</name>
</gene>
<dbReference type="Gene3D" id="3.30.450.40">
    <property type="match status" value="1"/>
</dbReference>
<dbReference type="InterPro" id="IPR001633">
    <property type="entry name" value="EAL_dom"/>
</dbReference>
<keyword evidence="2" id="KW-1133">Transmembrane helix</keyword>
<dbReference type="InterPro" id="IPR003018">
    <property type="entry name" value="GAF"/>
</dbReference>
<evidence type="ECO:0000259" key="5">
    <source>
        <dbReference type="PROSITE" id="PS50887"/>
    </source>
</evidence>
<dbReference type="Pfam" id="PF17201">
    <property type="entry name" value="Cache_3-Cache_2"/>
    <property type="match status" value="1"/>
</dbReference>
<dbReference type="Proteomes" id="UP000307956">
    <property type="component" value="Unassembled WGS sequence"/>
</dbReference>
<dbReference type="InterPro" id="IPR043128">
    <property type="entry name" value="Rev_trsase/Diguanyl_cyclase"/>
</dbReference>
<reference evidence="6 7" key="1">
    <citation type="submission" date="2019-04" db="EMBL/GenBank/DDBJ databases">
        <title>Azoarcus rhizosphaerae sp. nov. isolated from rhizosphere of Ficus religiosa.</title>
        <authorList>
            <person name="Lin S.-Y."/>
            <person name="Hameed A."/>
            <person name="Hsu Y.-H."/>
            <person name="Young C.-C."/>
        </authorList>
    </citation>
    <scope>NUCLEOTIDE SEQUENCE [LARGE SCALE GENOMIC DNA]</scope>
    <source>
        <strain evidence="6 7">CC-YHH848</strain>
    </source>
</reference>
<name>A0A4S4AJ22_9RHOO</name>
<dbReference type="Pfam" id="PF00563">
    <property type="entry name" value="EAL"/>
    <property type="match status" value="1"/>
</dbReference>
<dbReference type="SMART" id="SM00091">
    <property type="entry name" value="PAS"/>
    <property type="match status" value="1"/>
</dbReference>
<dbReference type="SUPFAM" id="SSF141868">
    <property type="entry name" value="EAL domain-like"/>
    <property type="match status" value="1"/>
</dbReference>
<dbReference type="Gene3D" id="3.20.20.450">
    <property type="entry name" value="EAL domain"/>
    <property type="match status" value="1"/>
</dbReference>
<dbReference type="AlphaFoldDB" id="A0A4S4AJ22"/>
<dbReference type="Gene3D" id="3.30.70.270">
    <property type="match status" value="1"/>
</dbReference>
<dbReference type="Gene3D" id="3.30.450.20">
    <property type="entry name" value="PAS domain"/>
    <property type="match status" value="2"/>
</dbReference>
<evidence type="ECO:0000256" key="1">
    <source>
        <dbReference type="ARBA" id="ARBA00051114"/>
    </source>
</evidence>
<keyword evidence="7" id="KW-1185">Reference proteome</keyword>
<evidence type="ECO:0000313" key="6">
    <source>
        <dbReference type="EMBL" id="THF59356.1"/>
    </source>
</evidence>
<feature type="domain" description="EAL" evidence="4">
    <location>
        <begin position="766"/>
        <end position="1020"/>
    </location>
</feature>
<dbReference type="PANTHER" id="PTHR44757">
    <property type="entry name" value="DIGUANYLATE CYCLASE DGCP"/>
    <property type="match status" value="1"/>
</dbReference>
<dbReference type="Pfam" id="PF13426">
    <property type="entry name" value="PAS_9"/>
    <property type="match status" value="1"/>
</dbReference>
<dbReference type="InterPro" id="IPR000160">
    <property type="entry name" value="GGDEF_dom"/>
</dbReference>
<dbReference type="SUPFAM" id="SSF55785">
    <property type="entry name" value="PYP-like sensor domain (PAS domain)"/>
    <property type="match status" value="1"/>
</dbReference>
<dbReference type="FunFam" id="3.30.70.270:FF:000001">
    <property type="entry name" value="Diguanylate cyclase domain protein"/>
    <property type="match status" value="1"/>
</dbReference>
<dbReference type="SMART" id="SM00267">
    <property type="entry name" value="GGDEF"/>
    <property type="match status" value="1"/>
</dbReference>
<feature type="transmembrane region" description="Helical" evidence="2">
    <location>
        <begin position="263"/>
        <end position="292"/>
    </location>
</feature>
<dbReference type="NCBIfam" id="TIGR00229">
    <property type="entry name" value="sensory_box"/>
    <property type="match status" value="1"/>
</dbReference>
<dbReference type="PROSITE" id="PS50887">
    <property type="entry name" value="GGDEF"/>
    <property type="match status" value="1"/>
</dbReference>
<keyword evidence="2" id="KW-0812">Transmembrane</keyword>
<protein>
    <submittedName>
        <fullName evidence="6">EAL domain-containing protein</fullName>
    </submittedName>
</protein>
<dbReference type="PROSITE" id="PS50112">
    <property type="entry name" value="PAS"/>
    <property type="match status" value="1"/>
</dbReference>
<sequence>MGGAGSREGNIRGDREIFDCPKRAVELSLPEILRQPIGHPRVSPIAVRTAGRRRPPAIPCGRHRAMTGPAWRPDAAGGVMAGPAQLGLRAKLSVIVAIVVVLVMLPFALAGVAYLDRQGRGEAERELRAINELVRDLVDAHHGGGGSLDALRRRLGEVVIGESGYIFIIDARPGADYGRFVVHPARGGAALGEGDERSRTVIRRLLEQREGALSYAWRNPERGEEAPRRKLAVISMHERLGWLIGASGYEDEFNRTSITSRNYMIAAVLGMAALLVAVLNFAVGGLVVAPMLRLQRLLRTLSRGNETLVHAENEAGLLDGICRVLVDSGGFRFARISLCNDEGRAAEAAWAGRAEAFAAALAEQDAGGEDPALDAVATRRVVHLVDPTDAGPGLWRAAQAAGCGALIGFPLRHGERVLGALTIGAAVPVDLDTAGVALLRELAEDLAFGIASQRTACARQAAEAALLLRERAIEASSDGVFIADVTAAEPRLLYANPAVQRLTGLPREVLIGAPTGALSSFDAGSLADLRAALATRRDIGLELAGQRADGTPFWCECSLTRVGGDDPAAAPHVVGVLKDVTERTLYLRQIEHQAKYDALTGLPNRSLMGDRLEQALHVAHRHRNGLAVAFIDLDHFKLVNDNLGHGRGDVLLREVSLRLARALREGDTAARQGGDEFVLLLPDLAGEQDGYAVLRRVQQSLADPIDVDGRSFFVTCSIGVSLYPRDGNDAETLLRNADMAMYRAKEAGRNAIRFFTVEMDRQVQDRLEIEQELRQVLERGELSLAYQPQVDAGSGRVVGAEALLRWQHPRLGNVPPMRFIPLAEEIGLIGPIGEWVLREACTQARRWLEGGLGELRIAVNVSARQFHELDLAERIAAILEQTGLPAHLLELELTESMLMGDAERTEDMLHRLKRLGIGLALDDFGTGYSSFAYLRRFPIDTLKIDQSFVGAMVAGANAESIVAAIIAMAHSLQMRVVAEGVETAQQQRQLFQHGCDSMQGYLFGRPLPPEEFSALPLLRGQAG</sequence>
<dbReference type="Pfam" id="PF00990">
    <property type="entry name" value="GGDEF"/>
    <property type="match status" value="1"/>
</dbReference>
<dbReference type="CDD" id="cd00130">
    <property type="entry name" value="PAS"/>
    <property type="match status" value="1"/>
</dbReference>
<dbReference type="SUPFAM" id="SSF55781">
    <property type="entry name" value="GAF domain-like"/>
    <property type="match status" value="1"/>
</dbReference>
<evidence type="ECO:0000259" key="3">
    <source>
        <dbReference type="PROSITE" id="PS50112"/>
    </source>
</evidence>